<comment type="caution">
    <text evidence="1">The sequence shown here is derived from an EMBL/GenBank/DDBJ whole genome shotgun (WGS) entry which is preliminary data.</text>
</comment>
<gene>
    <name evidence="1" type="ORF">LTS18_002124</name>
</gene>
<dbReference type="Proteomes" id="UP001186974">
    <property type="component" value="Unassembled WGS sequence"/>
</dbReference>
<sequence length="159" mass="18183">MDPESPPWKTPAIMIFGAIPLVFTVMTSSPYVGSIHLRIPAHARTSKEVLMRWIERMPKDTALDFSTMRLIGLQKTNGLMVGELRALKPTLGRVANLERVQRSAVWDQQPKRGGAVSRFFARFQEPRNKFYVAERRSATDRSRAPGVWEKVFEQIKKQS</sequence>
<proteinExistence type="predicted"/>
<evidence type="ECO:0000313" key="2">
    <source>
        <dbReference type="Proteomes" id="UP001186974"/>
    </source>
</evidence>
<protein>
    <submittedName>
        <fullName evidence="1">Uncharacterized protein</fullName>
    </submittedName>
</protein>
<accession>A0ACC3CSV8</accession>
<name>A0ACC3CSV8_9PEZI</name>
<keyword evidence="2" id="KW-1185">Reference proteome</keyword>
<dbReference type="EMBL" id="JAWDJW010012398">
    <property type="protein sequence ID" value="KAK3044122.1"/>
    <property type="molecule type" value="Genomic_DNA"/>
</dbReference>
<evidence type="ECO:0000313" key="1">
    <source>
        <dbReference type="EMBL" id="KAK3044122.1"/>
    </source>
</evidence>
<reference evidence="1" key="1">
    <citation type="submission" date="2024-09" db="EMBL/GenBank/DDBJ databases">
        <title>Black Yeasts Isolated from many extreme environments.</title>
        <authorList>
            <person name="Coleine C."/>
            <person name="Stajich J.E."/>
            <person name="Selbmann L."/>
        </authorList>
    </citation>
    <scope>NUCLEOTIDE SEQUENCE</scope>
    <source>
        <strain evidence="1">CCFEE 5737</strain>
    </source>
</reference>
<organism evidence="1 2">
    <name type="scientific">Coniosporium uncinatum</name>
    <dbReference type="NCBI Taxonomy" id="93489"/>
    <lineage>
        <taxon>Eukaryota</taxon>
        <taxon>Fungi</taxon>
        <taxon>Dikarya</taxon>
        <taxon>Ascomycota</taxon>
        <taxon>Pezizomycotina</taxon>
        <taxon>Dothideomycetes</taxon>
        <taxon>Dothideomycetes incertae sedis</taxon>
        <taxon>Coniosporium</taxon>
    </lineage>
</organism>